<gene>
    <name evidence="1" type="ORF">NH26_16405</name>
</gene>
<reference evidence="1 2" key="1">
    <citation type="journal article" date="2012" name="Int. J. Syst. Evol. Microbiol.">
        <title>Flammeovirga pacifica sp. nov., isolated from deep-sea sediment.</title>
        <authorList>
            <person name="Xu H."/>
            <person name="Fu Y."/>
            <person name="Yang N."/>
            <person name="Ding Z."/>
            <person name="Lai Q."/>
            <person name="Zeng R."/>
        </authorList>
    </citation>
    <scope>NUCLEOTIDE SEQUENCE [LARGE SCALE GENOMIC DNA]</scope>
    <source>
        <strain evidence="2">DSM 24597 / LMG 26175 / WPAGA1</strain>
    </source>
</reference>
<comment type="caution">
    <text evidence="1">The sequence shown here is derived from an EMBL/GenBank/DDBJ whole genome shotgun (WGS) entry which is preliminary data.</text>
</comment>
<dbReference type="OrthoDB" id="981643at2"/>
<proteinExistence type="predicted"/>
<evidence type="ECO:0000313" key="2">
    <source>
        <dbReference type="Proteomes" id="UP000179797"/>
    </source>
</evidence>
<dbReference type="AlphaFoldDB" id="A0A1S1Z3E3"/>
<evidence type="ECO:0000313" key="1">
    <source>
        <dbReference type="EMBL" id="OHX67806.1"/>
    </source>
</evidence>
<organism evidence="1 2">
    <name type="scientific">Flammeovirga pacifica</name>
    <dbReference type="NCBI Taxonomy" id="915059"/>
    <lineage>
        <taxon>Bacteria</taxon>
        <taxon>Pseudomonadati</taxon>
        <taxon>Bacteroidota</taxon>
        <taxon>Cytophagia</taxon>
        <taxon>Cytophagales</taxon>
        <taxon>Flammeovirgaceae</taxon>
        <taxon>Flammeovirga</taxon>
    </lineage>
</organism>
<sequence length="75" mass="8566">MSIANTNQYLWEGGYENTDTHSTTFKVTLVYDDNTEEVFFENAQHDLTEDDFFASKLLGEDGVVDFYIELEGVSV</sequence>
<dbReference type="EMBL" id="JRYR02000001">
    <property type="protein sequence ID" value="OHX67806.1"/>
    <property type="molecule type" value="Genomic_DNA"/>
</dbReference>
<protein>
    <submittedName>
        <fullName evidence="1">Uncharacterized protein</fullName>
    </submittedName>
</protein>
<accession>A0A1S1Z3E3</accession>
<dbReference type="Proteomes" id="UP000179797">
    <property type="component" value="Unassembled WGS sequence"/>
</dbReference>
<dbReference type="RefSeq" id="WP_139263125.1">
    <property type="nucleotide sequence ID" value="NZ_JRYR02000001.1"/>
</dbReference>
<name>A0A1S1Z3E3_FLAPC</name>
<keyword evidence="2" id="KW-1185">Reference proteome</keyword>